<gene>
    <name evidence="1" type="ORF">V1264_000720</name>
</gene>
<keyword evidence="2" id="KW-1185">Reference proteome</keyword>
<evidence type="ECO:0000313" key="1">
    <source>
        <dbReference type="EMBL" id="KAK7114703.1"/>
    </source>
</evidence>
<accession>A0AAN9C0M3</accession>
<name>A0AAN9C0M3_9CAEN</name>
<dbReference type="AlphaFoldDB" id="A0AAN9C0M3"/>
<proteinExistence type="predicted"/>
<dbReference type="EMBL" id="JBAMIC010000001">
    <property type="protein sequence ID" value="KAK7114703.1"/>
    <property type="molecule type" value="Genomic_DNA"/>
</dbReference>
<sequence length="111" mass="12399">MTSKQPEGDNQMATASVNFCHPFQACVHENLFNPAVRGKSSTTKVKGNEWKRLCAASSDERTSKYWIHTVDGNFDFQHMIQDLSGNTCSNEYTLPCCHSEHSFSAAYCTPS</sequence>
<reference evidence="1 2" key="1">
    <citation type="submission" date="2024-02" db="EMBL/GenBank/DDBJ databases">
        <title>Chromosome-scale genome assembly of the rough periwinkle Littorina saxatilis.</title>
        <authorList>
            <person name="De Jode A."/>
            <person name="Faria R."/>
            <person name="Formenti G."/>
            <person name="Sims Y."/>
            <person name="Smith T.P."/>
            <person name="Tracey A."/>
            <person name="Wood J.M.D."/>
            <person name="Zagrodzka Z.B."/>
            <person name="Johannesson K."/>
            <person name="Butlin R.K."/>
            <person name="Leder E.H."/>
        </authorList>
    </citation>
    <scope>NUCLEOTIDE SEQUENCE [LARGE SCALE GENOMIC DNA]</scope>
    <source>
        <strain evidence="1">Snail1</strain>
        <tissue evidence="1">Muscle</tissue>
    </source>
</reference>
<evidence type="ECO:0000313" key="2">
    <source>
        <dbReference type="Proteomes" id="UP001374579"/>
    </source>
</evidence>
<dbReference type="Proteomes" id="UP001374579">
    <property type="component" value="Unassembled WGS sequence"/>
</dbReference>
<protein>
    <submittedName>
        <fullName evidence="1">Uncharacterized protein</fullName>
    </submittedName>
</protein>
<comment type="caution">
    <text evidence="1">The sequence shown here is derived from an EMBL/GenBank/DDBJ whole genome shotgun (WGS) entry which is preliminary data.</text>
</comment>
<organism evidence="1 2">
    <name type="scientific">Littorina saxatilis</name>
    <dbReference type="NCBI Taxonomy" id="31220"/>
    <lineage>
        <taxon>Eukaryota</taxon>
        <taxon>Metazoa</taxon>
        <taxon>Spiralia</taxon>
        <taxon>Lophotrochozoa</taxon>
        <taxon>Mollusca</taxon>
        <taxon>Gastropoda</taxon>
        <taxon>Caenogastropoda</taxon>
        <taxon>Littorinimorpha</taxon>
        <taxon>Littorinoidea</taxon>
        <taxon>Littorinidae</taxon>
        <taxon>Littorina</taxon>
    </lineage>
</organism>